<evidence type="ECO:0000256" key="1">
    <source>
        <dbReference type="SAM" id="Coils"/>
    </source>
</evidence>
<accession>A0A2G1VW94</accession>
<organism evidence="3 4">
    <name type="scientific">Leeuwenhoekiella nanhaiensis</name>
    <dbReference type="NCBI Taxonomy" id="1655491"/>
    <lineage>
        <taxon>Bacteria</taxon>
        <taxon>Pseudomonadati</taxon>
        <taxon>Bacteroidota</taxon>
        <taxon>Flavobacteriia</taxon>
        <taxon>Flavobacteriales</taxon>
        <taxon>Flavobacteriaceae</taxon>
        <taxon>Leeuwenhoekiella</taxon>
    </lineage>
</organism>
<feature type="chain" id="PRO_5013881458" description="DUF3078 domain-containing protein" evidence="2">
    <location>
        <begin position="20"/>
        <end position="315"/>
    </location>
</feature>
<dbReference type="AlphaFoldDB" id="A0A2G1VW94"/>
<reference evidence="3 4" key="1">
    <citation type="submission" date="2017-08" db="EMBL/GenBank/DDBJ databases">
        <title>The whole genome shortgun sequences of strain Leeuwenhoekiella nanhaiensis G18 from the South China Sea.</title>
        <authorList>
            <person name="Liu Q."/>
        </authorList>
    </citation>
    <scope>NUCLEOTIDE SEQUENCE [LARGE SCALE GENOMIC DNA]</scope>
    <source>
        <strain evidence="3 4">G18</strain>
    </source>
</reference>
<dbReference type="RefSeq" id="WP_099644573.1">
    <property type="nucleotide sequence ID" value="NZ_KZ319287.1"/>
</dbReference>
<dbReference type="Pfam" id="PF11276">
    <property type="entry name" value="DUF3078"/>
    <property type="match status" value="1"/>
</dbReference>
<keyword evidence="4" id="KW-1185">Reference proteome</keyword>
<dbReference type="EMBL" id="NQXA01000001">
    <property type="protein sequence ID" value="PHQ31034.1"/>
    <property type="molecule type" value="Genomic_DNA"/>
</dbReference>
<keyword evidence="2" id="KW-0732">Signal</keyword>
<dbReference type="InterPro" id="IPR021428">
    <property type="entry name" value="DUF3078"/>
</dbReference>
<sequence>MKKLVLFALAILSFGYAQAQEKTEEELREEMKPKKAEISRLQKEVSALQSQIDNLPGWKFGAFGTVGANFSRFNSWYSQGTPNVSSANIAATMNAFANKKEAKYFWRNALNLNLGWVKYDDRDDPDDDDGFRNATDVFNITSLYGYKLSEKLAVSTLGEYRTTILDNFNDPGYLDLGLGMTWTPINNLTVVVHPLNYNFVFSSGETVYESSLGAKIVADYTRQIGKIAFKSNLSAFQSYKSSDYSNFTWINSFNYKLFNQIGVGFEVGLRGNKQENLENAIDEYEADGMVGTEPTFDSIDNQLQSYYLLGLTYSF</sequence>
<dbReference type="Proteomes" id="UP000229433">
    <property type="component" value="Unassembled WGS sequence"/>
</dbReference>
<evidence type="ECO:0000313" key="3">
    <source>
        <dbReference type="EMBL" id="PHQ31034.1"/>
    </source>
</evidence>
<evidence type="ECO:0000313" key="4">
    <source>
        <dbReference type="Proteomes" id="UP000229433"/>
    </source>
</evidence>
<feature type="coiled-coil region" evidence="1">
    <location>
        <begin position="24"/>
        <end position="51"/>
    </location>
</feature>
<comment type="caution">
    <text evidence="3">The sequence shown here is derived from an EMBL/GenBank/DDBJ whole genome shotgun (WGS) entry which is preliminary data.</text>
</comment>
<keyword evidence="1" id="KW-0175">Coiled coil</keyword>
<evidence type="ECO:0008006" key="5">
    <source>
        <dbReference type="Google" id="ProtNLM"/>
    </source>
</evidence>
<proteinExistence type="predicted"/>
<protein>
    <recommendedName>
        <fullName evidence="5">DUF3078 domain-containing protein</fullName>
    </recommendedName>
</protein>
<dbReference type="OrthoDB" id="1198072at2"/>
<gene>
    <name evidence="3" type="ORF">CJ305_02070</name>
</gene>
<feature type="signal peptide" evidence="2">
    <location>
        <begin position="1"/>
        <end position="19"/>
    </location>
</feature>
<name>A0A2G1VW94_9FLAO</name>
<evidence type="ECO:0000256" key="2">
    <source>
        <dbReference type="SAM" id="SignalP"/>
    </source>
</evidence>